<evidence type="ECO:0000256" key="1">
    <source>
        <dbReference type="SAM" id="MobiDB-lite"/>
    </source>
</evidence>
<proteinExistence type="predicted"/>
<comment type="caution">
    <text evidence="2">The sequence shown here is derived from an EMBL/GenBank/DDBJ whole genome shotgun (WGS) entry which is preliminary data.</text>
</comment>
<dbReference type="PANTHER" id="PTHR35348">
    <property type="entry name" value="TESTIS, PROSTATE AND PLACENTA-EXPRESSED PROTEIN"/>
    <property type="match status" value="1"/>
</dbReference>
<name>A0AAV4GTB6_9GAST</name>
<dbReference type="EMBL" id="BMAT01008585">
    <property type="protein sequence ID" value="GFR88789.1"/>
    <property type="molecule type" value="Genomic_DNA"/>
</dbReference>
<keyword evidence="3" id="KW-1185">Reference proteome</keyword>
<reference evidence="2 3" key="1">
    <citation type="journal article" date="2021" name="Elife">
        <title>Chloroplast acquisition without the gene transfer in kleptoplastic sea slugs, Plakobranchus ocellatus.</title>
        <authorList>
            <person name="Maeda T."/>
            <person name="Takahashi S."/>
            <person name="Yoshida T."/>
            <person name="Shimamura S."/>
            <person name="Takaki Y."/>
            <person name="Nagai Y."/>
            <person name="Toyoda A."/>
            <person name="Suzuki Y."/>
            <person name="Arimoto A."/>
            <person name="Ishii H."/>
            <person name="Satoh N."/>
            <person name="Nishiyama T."/>
            <person name="Hasebe M."/>
            <person name="Maruyama T."/>
            <person name="Minagawa J."/>
            <person name="Obokata J."/>
            <person name="Shigenobu S."/>
        </authorList>
    </citation>
    <scope>NUCLEOTIDE SEQUENCE [LARGE SCALE GENOMIC DNA]</scope>
</reference>
<evidence type="ECO:0000313" key="3">
    <source>
        <dbReference type="Proteomes" id="UP000762676"/>
    </source>
</evidence>
<sequence length="216" mass="25219">MALCTNKDGKKLRVVAPDYLYNYPTFRRVKLAAVKHQMLRPDLPSIRRMERDNMLRKLSDEHVRTTTTCSAQDFRQLTVMNDLIPPAKELHCMECTETGHMLRKKYFTPLDVQRQGLIWQKYMNNPMVVAAVSTKKTPPVEPRPVRDKNCGCDGAKNLQFDGAPLRYKKADLRNWRFSLKDEPRLIGYAQQPLPSDLNFPRDIKPHPQSIKQHRYL</sequence>
<gene>
    <name evidence="2" type="ORF">ElyMa_004261700</name>
</gene>
<protein>
    <submittedName>
        <fullName evidence="2">Testis, prostate and placenta-expressed protein</fullName>
    </submittedName>
</protein>
<dbReference type="PANTHER" id="PTHR35348:SF1">
    <property type="entry name" value="TESTIS, PROSTATE AND PLACENTA-EXPRESSED PROTEIN"/>
    <property type="match status" value="1"/>
</dbReference>
<feature type="region of interest" description="Disordered" evidence="1">
    <location>
        <begin position="196"/>
        <end position="216"/>
    </location>
</feature>
<dbReference type="Pfam" id="PF22574">
    <property type="entry name" value="SPMIP8"/>
    <property type="match status" value="1"/>
</dbReference>
<dbReference type="Proteomes" id="UP000762676">
    <property type="component" value="Unassembled WGS sequence"/>
</dbReference>
<organism evidence="2 3">
    <name type="scientific">Elysia marginata</name>
    <dbReference type="NCBI Taxonomy" id="1093978"/>
    <lineage>
        <taxon>Eukaryota</taxon>
        <taxon>Metazoa</taxon>
        <taxon>Spiralia</taxon>
        <taxon>Lophotrochozoa</taxon>
        <taxon>Mollusca</taxon>
        <taxon>Gastropoda</taxon>
        <taxon>Heterobranchia</taxon>
        <taxon>Euthyneura</taxon>
        <taxon>Panpulmonata</taxon>
        <taxon>Sacoglossa</taxon>
        <taxon>Placobranchoidea</taxon>
        <taxon>Plakobranchidae</taxon>
        <taxon>Elysia</taxon>
    </lineage>
</organism>
<accession>A0AAV4GTB6</accession>
<dbReference type="AlphaFoldDB" id="A0AAV4GTB6"/>
<dbReference type="InterPro" id="IPR034584">
    <property type="entry name" value="SPMIP8"/>
</dbReference>
<evidence type="ECO:0000313" key="2">
    <source>
        <dbReference type="EMBL" id="GFR88789.1"/>
    </source>
</evidence>